<name>A0A392V1R4_9FABA</name>
<sequence length="55" mass="6117">SVDDVGKASGSCAPRRQEWRGAPVIMDWTQELFGLLRVAQMHVARHAPSCVLRAR</sequence>
<evidence type="ECO:0000313" key="1">
    <source>
        <dbReference type="EMBL" id="MCI80905.1"/>
    </source>
</evidence>
<feature type="non-terminal residue" evidence="1">
    <location>
        <position position="55"/>
    </location>
</feature>
<comment type="caution">
    <text evidence="1">The sequence shown here is derived from an EMBL/GenBank/DDBJ whole genome shotgun (WGS) entry which is preliminary data.</text>
</comment>
<feature type="non-terminal residue" evidence="1">
    <location>
        <position position="1"/>
    </location>
</feature>
<keyword evidence="2" id="KW-1185">Reference proteome</keyword>
<dbReference type="AlphaFoldDB" id="A0A392V1R4"/>
<accession>A0A392V1R4</accession>
<protein>
    <submittedName>
        <fullName evidence="1">Uncharacterized protein</fullName>
    </submittedName>
</protein>
<dbReference type="Proteomes" id="UP000265520">
    <property type="component" value="Unassembled WGS sequence"/>
</dbReference>
<proteinExistence type="predicted"/>
<organism evidence="1 2">
    <name type="scientific">Trifolium medium</name>
    <dbReference type="NCBI Taxonomy" id="97028"/>
    <lineage>
        <taxon>Eukaryota</taxon>
        <taxon>Viridiplantae</taxon>
        <taxon>Streptophyta</taxon>
        <taxon>Embryophyta</taxon>
        <taxon>Tracheophyta</taxon>
        <taxon>Spermatophyta</taxon>
        <taxon>Magnoliopsida</taxon>
        <taxon>eudicotyledons</taxon>
        <taxon>Gunneridae</taxon>
        <taxon>Pentapetalae</taxon>
        <taxon>rosids</taxon>
        <taxon>fabids</taxon>
        <taxon>Fabales</taxon>
        <taxon>Fabaceae</taxon>
        <taxon>Papilionoideae</taxon>
        <taxon>50 kb inversion clade</taxon>
        <taxon>NPAAA clade</taxon>
        <taxon>Hologalegina</taxon>
        <taxon>IRL clade</taxon>
        <taxon>Trifolieae</taxon>
        <taxon>Trifolium</taxon>
    </lineage>
</organism>
<evidence type="ECO:0000313" key="2">
    <source>
        <dbReference type="Proteomes" id="UP000265520"/>
    </source>
</evidence>
<reference evidence="1 2" key="1">
    <citation type="journal article" date="2018" name="Front. Plant Sci.">
        <title>Red Clover (Trifolium pratense) and Zigzag Clover (T. medium) - A Picture of Genomic Similarities and Differences.</title>
        <authorList>
            <person name="Dluhosova J."/>
            <person name="Istvanek J."/>
            <person name="Nedelnik J."/>
            <person name="Repkova J."/>
        </authorList>
    </citation>
    <scope>NUCLEOTIDE SEQUENCE [LARGE SCALE GENOMIC DNA]</scope>
    <source>
        <strain evidence="2">cv. 10/8</strain>
        <tissue evidence="1">Leaf</tissue>
    </source>
</reference>
<dbReference type="EMBL" id="LXQA011005973">
    <property type="protein sequence ID" value="MCI80905.1"/>
    <property type="molecule type" value="Genomic_DNA"/>
</dbReference>